<evidence type="ECO:0000313" key="2">
    <source>
        <dbReference type="Proteomes" id="UP000254069"/>
    </source>
</evidence>
<dbReference type="InterPro" id="IPR021710">
    <property type="entry name" value="DUF3293"/>
</dbReference>
<sequence>MDAAFESLWQYYQSACFLLTQSFSSAVPFAIVTAHNPLGQKLTSCQNRLLDRQLQHDIDKLGIPYRAIIGAADDLSHMEKSWALFLDKAAAIELASKYRQNALYYVDSGLLTLVPCLKGEREVALGQFAARARLVSELPELSDG</sequence>
<organism evidence="1 2">
    <name type="scientific">Shewanella algae</name>
    <dbReference type="NCBI Taxonomy" id="38313"/>
    <lineage>
        <taxon>Bacteria</taxon>
        <taxon>Pseudomonadati</taxon>
        <taxon>Pseudomonadota</taxon>
        <taxon>Gammaproteobacteria</taxon>
        <taxon>Alteromonadales</taxon>
        <taxon>Shewanellaceae</taxon>
        <taxon>Shewanella</taxon>
    </lineage>
</organism>
<protein>
    <submittedName>
        <fullName evidence="1">Protein of uncharacterized function (DUF3293)</fullName>
    </submittedName>
</protein>
<proteinExistence type="predicted"/>
<dbReference type="RefSeq" id="WP_025008929.1">
    <property type="nucleotide sequence ID" value="NZ_AP024609.1"/>
</dbReference>
<accession>A0A380ABG6</accession>
<dbReference type="Proteomes" id="UP000254069">
    <property type="component" value="Unassembled WGS sequence"/>
</dbReference>
<evidence type="ECO:0000313" key="1">
    <source>
        <dbReference type="EMBL" id="SUI76708.1"/>
    </source>
</evidence>
<name>A0A380ABG6_9GAMM</name>
<dbReference type="AlphaFoldDB" id="A0A380ABG6"/>
<dbReference type="EMBL" id="UGYO01000001">
    <property type="protein sequence ID" value="SUI76708.1"/>
    <property type="molecule type" value="Genomic_DNA"/>
</dbReference>
<reference evidence="1 2" key="1">
    <citation type="submission" date="2018-06" db="EMBL/GenBank/DDBJ databases">
        <authorList>
            <consortium name="Pathogen Informatics"/>
            <person name="Doyle S."/>
        </authorList>
    </citation>
    <scope>NUCLEOTIDE SEQUENCE [LARGE SCALE GENOMIC DNA]</scope>
    <source>
        <strain evidence="1 2">NCTC10738</strain>
    </source>
</reference>
<gene>
    <name evidence="1" type="ORF">NCTC10738_02463</name>
</gene>
<dbReference type="Pfam" id="PF11697">
    <property type="entry name" value="DUF3293"/>
    <property type="match status" value="1"/>
</dbReference>
<dbReference type="GeneID" id="93810623"/>
<keyword evidence="2" id="KW-1185">Reference proteome</keyword>